<feature type="region of interest" description="Disordered" evidence="1">
    <location>
        <begin position="646"/>
        <end position="670"/>
    </location>
</feature>
<comment type="caution">
    <text evidence="2">The sequence shown here is derived from an EMBL/GenBank/DDBJ whole genome shotgun (WGS) entry which is preliminary data.</text>
</comment>
<reference evidence="2 3" key="1">
    <citation type="submission" date="2016-05" db="EMBL/GenBank/DDBJ databases">
        <title>Genome sequencing of Trichophyton rubrum CMCC(F)T1i isolated from hair.</title>
        <authorList>
            <person name="Zhan P."/>
            <person name="Tao Y."/>
            <person name="Liu W."/>
        </authorList>
    </citation>
    <scope>NUCLEOTIDE SEQUENCE [LARGE SCALE GENOMIC DNA]</scope>
    <source>
        <strain evidence="3">CMCC(F)T1i</strain>
    </source>
</reference>
<protein>
    <submittedName>
        <fullName evidence="2">Uncharacterized protein</fullName>
    </submittedName>
</protein>
<feature type="compositionally biased region" description="Basic and acidic residues" evidence="1">
    <location>
        <begin position="809"/>
        <end position="831"/>
    </location>
</feature>
<sequence length="1017" mass="114933">MQADLVCDTSNIDHQNHKDSPATTSMDDQIQNFVNHSGDTSSKLGDPDPSDSNSTNCIRPDQDDSINEDDAEELPCHLELFDLKYPADGSGYAAPANGYQEWNVGLKHLMNKRNHEIKKCREAKRTRCLAQGLPAESLESRRLRKKTRVRNLASWVFEDKAATSFTICTKGERQVPSEDDLGITEDDVGDLPIHCDILHLRYPADESGYAAPAKGYQEFQDSIKEKRYRSRRMGKAKDAGMRQQCLDQDLLAEDSEDRQHREYPRARWRAEKEMLGEDASDIDTSLSDDEFASAPWVFKELIGPRLSGDRRVKNHSRTPPNPLRETMDTSENISPEDQEIQQKVARLRESKYRVFSKPGPRNFIPLFEFERLTREERRAKGIPTPPRSPSPLHSLFDGCVGDGPRVPELQETEAENIPINDHGADAGESSPTKTHDHLDRVIPPHLQPTVEPGEDESIFSIQQSQGTENMNEKEAVTEPQGIKNQDKSQEASRTEVLAANTLSRSSRISADMPKYTSGEPGSPRYRKLSIDVSTDDELLMYDKMYGTNIRVEPMDPDDTDVVMMSEFDFMEWRMGIPTSPSSALSPSESASTETSLGSSYERVKKLRHPRVGQKWNRRRPQLASPKQETRKRHWGNFGRYCSSEEETETEVTRSDTKHRTRKGYREHRRAVPVQDTSEDVNIIIDLYLNIDPELQAKVSYGKQKSGDCNLGDFTKSPVDAPAPELEAQRDWFNIGLESETIMTGLVGLAVGLAAGMAFRRFKSTIQADYQKSLSLSQKVAMVDVRELLRNELASRQLPSSKAAKKRRHGPDLEPARKKPRADTEEGVKDESAPTVNSIAEILDGPSPPRGLSADKMESAPEMITEEIPPAPENQDVDEDEWAAFEREVAQPSREQPPTMINTSATISAAPVSAAELESREREDREAMAKSREAALLGDREDATRFLEEEFDEMEELDQRVKRLKQMRDEIRRKREEESSRPNDVQESGLSDNHTADDGDEDENNDDEGESWDDWGFR</sequence>
<feature type="compositionally biased region" description="Acidic residues" evidence="1">
    <location>
        <begin position="997"/>
        <end position="1017"/>
    </location>
</feature>
<feature type="compositionally biased region" description="Polar residues" evidence="1">
    <location>
        <begin position="892"/>
        <end position="906"/>
    </location>
</feature>
<feature type="compositionally biased region" description="Polar residues" evidence="1">
    <location>
        <begin position="981"/>
        <end position="992"/>
    </location>
</feature>
<feature type="compositionally biased region" description="Basic and acidic residues" evidence="1">
    <location>
        <begin position="433"/>
        <end position="442"/>
    </location>
</feature>
<evidence type="ECO:0000256" key="1">
    <source>
        <dbReference type="SAM" id="MobiDB-lite"/>
    </source>
</evidence>
<dbReference type="AlphaFoldDB" id="A0A178EQZ2"/>
<feature type="compositionally biased region" description="Polar residues" evidence="1">
    <location>
        <begin position="459"/>
        <end position="469"/>
    </location>
</feature>
<organism evidence="2 3">
    <name type="scientific">Trichophyton rubrum</name>
    <name type="common">Athlete's foot fungus</name>
    <name type="synonym">Epidermophyton rubrum</name>
    <dbReference type="NCBI Taxonomy" id="5551"/>
    <lineage>
        <taxon>Eukaryota</taxon>
        <taxon>Fungi</taxon>
        <taxon>Dikarya</taxon>
        <taxon>Ascomycota</taxon>
        <taxon>Pezizomycotina</taxon>
        <taxon>Eurotiomycetes</taxon>
        <taxon>Eurotiomycetidae</taxon>
        <taxon>Onygenales</taxon>
        <taxon>Arthrodermataceae</taxon>
        <taxon>Trichophyton</taxon>
    </lineage>
</organism>
<dbReference type="Proteomes" id="UP000243015">
    <property type="component" value="Unassembled WGS sequence"/>
</dbReference>
<feature type="region of interest" description="Disordered" evidence="1">
    <location>
        <begin position="578"/>
        <end position="601"/>
    </location>
</feature>
<feature type="compositionally biased region" description="Polar residues" evidence="1">
    <location>
        <begin position="21"/>
        <end position="43"/>
    </location>
</feature>
<accession>A0A178EQZ2</accession>
<evidence type="ECO:0000313" key="3">
    <source>
        <dbReference type="Proteomes" id="UP000243015"/>
    </source>
</evidence>
<feature type="compositionally biased region" description="Basic and acidic residues" evidence="1">
    <location>
        <begin position="484"/>
        <end position="493"/>
    </location>
</feature>
<gene>
    <name evidence="2" type="ORF">A7C99_6433</name>
</gene>
<evidence type="ECO:0000313" key="2">
    <source>
        <dbReference type="EMBL" id="OAL61863.1"/>
    </source>
</evidence>
<feature type="region of interest" description="Disordered" evidence="1">
    <location>
        <begin position="1"/>
        <end position="68"/>
    </location>
</feature>
<dbReference type="EMBL" id="LHPM01000019">
    <property type="protein sequence ID" value="OAL61863.1"/>
    <property type="molecule type" value="Genomic_DNA"/>
</dbReference>
<feature type="compositionally biased region" description="Basic and acidic residues" evidence="1">
    <location>
        <begin position="916"/>
        <end position="941"/>
    </location>
</feature>
<feature type="compositionally biased region" description="Basic residues" evidence="1">
    <location>
        <begin position="658"/>
        <end position="670"/>
    </location>
</feature>
<name>A0A178EQZ2_TRIRU</name>
<feature type="compositionally biased region" description="Basic and acidic residues" evidence="1">
    <location>
        <begin position="970"/>
        <end position="980"/>
    </location>
</feature>
<feature type="region of interest" description="Disordered" evidence="1">
    <location>
        <begin position="380"/>
        <end position="527"/>
    </location>
</feature>
<proteinExistence type="predicted"/>
<dbReference type="VEuPathDB" id="FungiDB:TERG_02965"/>
<dbReference type="VEuPathDB" id="FungiDB:TERG_02964"/>
<feature type="region of interest" description="Disordered" evidence="1">
    <location>
        <begin position="795"/>
        <end position="854"/>
    </location>
</feature>
<feature type="region of interest" description="Disordered" evidence="1">
    <location>
        <begin position="970"/>
        <end position="1017"/>
    </location>
</feature>
<feature type="compositionally biased region" description="Low complexity" evidence="1">
    <location>
        <begin position="579"/>
        <end position="596"/>
    </location>
</feature>
<feature type="region of interest" description="Disordered" evidence="1">
    <location>
        <begin position="309"/>
        <end position="339"/>
    </location>
</feature>
<feature type="region of interest" description="Disordered" evidence="1">
    <location>
        <begin position="888"/>
        <end position="941"/>
    </location>
</feature>